<dbReference type="PANTHER" id="PTHR43776:SF7">
    <property type="entry name" value="D,D-DIPEPTIDE TRANSPORT ATP-BINDING PROTEIN DDPF-RELATED"/>
    <property type="match status" value="1"/>
</dbReference>
<accession>A0A160TSC3</accession>
<evidence type="ECO:0000256" key="3">
    <source>
        <dbReference type="ARBA" id="ARBA00022741"/>
    </source>
</evidence>
<dbReference type="GO" id="GO:0055085">
    <property type="term" value="P:transmembrane transport"/>
    <property type="evidence" value="ECO:0007669"/>
    <property type="project" value="UniProtKB-ARBA"/>
</dbReference>
<dbReference type="GO" id="GO:0005524">
    <property type="term" value="F:ATP binding"/>
    <property type="evidence" value="ECO:0007669"/>
    <property type="project" value="UniProtKB-KW"/>
</dbReference>
<keyword evidence="2" id="KW-0813">Transport</keyword>
<dbReference type="GO" id="GO:0015833">
    <property type="term" value="P:peptide transport"/>
    <property type="evidence" value="ECO:0007669"/>
    <property type="project" value="InterPro"/>
</dbReference>
<comment type="similarity">
    <text evidence="1">Belongs to the ABC transporter superfamily.</text>
</comment>
<evidence type="ECO:0000259" key="5">
    <source>
        <dbReference type="PROSITE" id="PS50893"/>
    </source>
</evidence>
<dbReference type="SMART" id="SM00382">
    <property type="entry name" value="AAA"/>
    <property type="match status" value="2"/>
</dbReference>
<dbReference type="EMBL" id="CZRL01000082">
    <property type="protein sequence ID" value="CUS52297.1"/>
    <property type="molecule type" value="Genomic_DNA"/>
</dbReference>
<dbReference type="PANTHER" id="PTHR43776">
    <property type="entry name" value="TRANSPORT ATP-BINDING PROTEIN"/>
    <property type="match status" value="1"/>
</dbReference>
<dbReference type="GO" id="GO:0016887">
    <property type="term" value="F:ATP hydrolysis activity"/>
    <property type="evidence" value="ECO:0007669"/>
    <property type="project" value="InterPro"/>
</dbReference>
<dbReference type="InterPro" id="IPR027417">
    <property type="entry name" value="P-loop_NTPase"/>
</dbReference>
<dbReference type="NCBIfam" id="NF008453">
    <property type="entry name" value="PRK11308.1"/>
    <property type="match status" value="2"/>
</dbReference>
<protein>
    <submittedName>
        <fullName evidence="6">Oligopeptide transport ATP-binding protein OppF (TC 3.A.1.5.1)</fullName>
    </submittedName>
</protein>
<dbReference type="InterPro" id="IPR003593">
    <property type="entry name" value="AAA+_ATPase"/>
</dbReference>
<gene>
    <name evidence="6" type="ORF">MGWOODY_XGa2498</name>
</gene>
<dbReference type="FunFam" id="3.40.50.300:FF:000016">
    <property type="entry name" value="Oligopeptide ABC transporter ATP-binding component"/>
    <property type="match status" value="2"/>
</dbReference>
<dbReference type="InterPro" id="IPR017871">
    <property type="entry name" value="ABC_transporter-like_CS"/>
</dbReference>
<dbReference type="NCBIfam" id="NF007739">
    <property type="entry name" value="PRK10419.1"/>
    <property type="match status" value="2"/>
</dbReference>
<evidence type="ECO:0000256" key="1">
    <source>
        <dbReference type="ARBA" id="ARBA00005417"/>
    </source>
</evidence>
<dbReference type="AlphaFoldDB" id="A0A160TSC3"/>
<keyword evidence="4 6" id="KW-0067">ATP-binding</keyword>
<evidence type="ECO:0000256" key="2">
    <source>
        <dbReference type="ARBA" id="ARBA00022448"/>
    </source>
</evidence>
<dbReference type="CDD" id="cd03257">
    <property type="entry name" value="ABC_NikE_OppD_transporters"/>
    <property type="match status" value="2"/>
</dbReference>
<dbReference type="InterPro" id="IPR003439">
    <property type="entry name" value="ABC_transporter-like_ATP-bd"/>
</dbReference>
<dbReference type="Pfam" id="PF08352">
    <property type="entry name" value="oligo_HPY"/>
    <property type="match status" value="2"/>
</dbReference>
<feature type="domain" description="ABC transporter" evidence="5">
    <location>
        <begin position="11"/>
        <end position="262"/>
    </location>
</feature>
<evidence type="ECO:0000313" key="6">
    <source>
        <dbReference type="EMBL" id="CUS52297.1"/>
    </source>
</evidence>
<organism evidence="6">
    <name type="scientific">hydrothermal vent metagenome</name>
    <dbReference type="NCBI Taxonomy" id="652676"/>
    <lineage>
        <taxon>unclassified sequences</taxon>
        <taxon>metagenomes</taxon>
        <taxon>ecological metagenomes</taxon>
    </lineage>
</organism>
<evidence type="ECO:0000256" key="4">
    <source>
        <dbReference type="ARBA" id="ARBA00022840"/>
    </source>
</evidence>
<feature type="domain" description="ABC transporter" evidence="5">
    <location>
        <begin position="358"/>
        <end position="608"/>
    </location>
</feature>
<dbReference type="InterPro" id="IPR013563">
    <property type="entry name" value="Oligopep_ABC_C"/>
</dbReference>
<reference evidence="6" key="1">
    <citation type="submission" date="2015-10" db="EMBL/GenBank/DDBJ databases">
        <authorList>
            <person name="Gilbert D.G."/>
        </authorList>
    </citation>
    <scope>NUCLEOTIDE SEQUENCE</scope>
</reference>
<dbReference type="PROSITE" id="PS50893">
    <property type="entry name" value="ABC_TRANSPORTER_2"/>
    <property type="match status" value="2"/>
</dbReference>
<dbReference type="SUPFAM" id="SSF52540">
    <property type="entry name" value="P-loop containing nucleoside triphosphate hydrolases"/>
    <property type="match status" value="2"/>
</dbReference>
<dbReference type="Pfam" id="PF00005">
    <property type="entry name" value="ABC_tran"/>
    <property type="match status" value="2"/>
</dbReference>
<dbReference type="Gene3D" id="3.40.50.300">
    <property type="entry name" value="P-loop containing nucleotide triphosphate hydrolases"/>
    <property type="match status" value="2"/>
</dbReference>
<keyword evidence="3" id="KW-0547">Nucleotide-binding</keyword>
<sequence length="676" mass="74867">MSANETAEVVLSVDNIVTQFNTAEGTVHAVNGVSFDLHAGELLGVVGESGCGKSVTMMSLVKLVPMPPAKIVKGSAMLDNKDLIQMDLDELQKVRGAHIGFIFQDPMTSLNPVLTVGYQLTEALRLHKRMSKKAARARAVEILELVGIPLAEKRLNDYPHQFSGGMRQRVMIAIALSCDPKVLIADEPTTALDVTIQAQILDLVKHLRKELGMAIVWVTHDLGVVASLADRVMVMYSGFIVERADVEQLYAEPKHPYTMALLATLPEVEGERATRLESIEGQPPDQLRMPTSCPFAPRCSYAFDRCSQKNPLLEFVAEGHEVACWWDVEKNTPREVSQFQRTKKNAPMSDTHSFDPLLQVKNLKQYFPVTAGLLRRQVGVVKAVDGVDFDLLPKENLGLVGESGCGKTTLAHSILQLHQPTEGQVLFQNVDLTCLKPSALRALRPKMQMIFQDPQDSLNPRMTVGSIIAEPLDEHTGIKGKERRDRVEELLDAVGLNPRYTNRYPHEFSGGQRQRIGIARALGLNPEFIVCDEPIAALDVSIQAQVVNLLEDLQEKLGLTYLFISHDLGMIRHISKRVAVMYLGKIVELGPAHELYTRAQHPYTKALLSAVPLHDPRREAKRERIILSGDVPSPANPPTGCPFRTRCPVAEARCAVSFPEPKKQSPGHWVACHLLE</sequence>
<dbReference type="PROSITE" id="PS00211">
    <property type="entry name" value="ABC_TRANSPORTER_1"/>
    <property type="match status" value="2"/>
</dbReference>
<name>A0A160TSC3_9ZZZZ</name>
<dbReference type="NCBIfam" id="TIGR01727">
    <property type="entry name" value="oligo_HPY"/>
    <property type="match status" value="2"/>
</dbReference>
<proteinExistence type="inferred from homology"/>
<dbReference type="InterPro" id="IPR050319">
    <property type="entry name" value="ABC_transp_ATP-bind"/>
</dbReference>